<protein>
    <recommendedName>
        <fullName evidence="4">HTH arsR-type domain-containing protein</fullName>
    </recommendedName>
</protein>
<dbReference type="SMART" id="SM00418">
    <property type="entry name" value="HTH_ARSR"/>
    <property type="match status" value="1"/>
</dbReference>
<proteinExistence type="predicted"/>
<sequence>MEEENACLRVFADKEQLNHCSRKLETAKETIQKLSEVLSLAGSETRLKLLYLLEQEGELCVCDLSDVLGMTMPAVSQQLRKLKDGNIIQSKKVGQTIFYALKPEHLAAIRPLFQYISAETAKRLEKVI</sequence>
<dbReference type="PANTHER" id="PTHR43132">
    <property type="entry name" value="ARSENICAL RESISTANCE OPERON REPRESSOR ARSR-RELATED"/>
    <property type="match status" value="1"/>
</dbReference>
<evidence type="ECO:0000313" key="5">
    <source>
        <dbReference type="EMBL" id="GEO05474.1"/>
    </source>
</evidence>
<gene>
    <name evidence="5" type="ORF">AAE02nite_31380</name>
</gene>
<dbReference type="EMBL" id="BJYS01000024">
    <property type="protein sequence ID" value="GEO05474.1"/>
    <property type="molecule type" value="Genomic_DNA"/>
</dbReference>
<dbReference type="InterPro" id="IPR001845">
    <property type="entry name" value="HTH_ArsR_DNA-bd_dom"/>
</dbReference>
<dbReference type="NCBIfam" id="NF033788">
    <property type="entry name" value="HTH_metalloreg"/>
    <property type="match status" value="1"/>
</dbReference>
<dbReference type="GO" id="GO:0003677">
    <property type="term" value="F:DNA binding"/>
    <property type="evidence" value="ECO:0007669"/>
    <property type="project" value="UniProtKB-KW"/>
</dbReference>
<dbReference type="InterPro" id="IPR011991">
    <property type="entry name" value="ArsR-like_HTH"/>
</dbReference>
<dbReference type="PANTHER" id="PTHR43132:SF6">
    <property type="entry name" value="HTH-TYPE TRANSCRIPTIONAL REPRESSOR CZRA"/>
    <property type="match status" value="1"/>
</dbReference>
<dbReference type="Pfam" id="PF01022">
    <property type="entry name" value="HTH_5"/>
    <property type="match status" value="1"/>
</dbReference>
<dbReference type="InterPro" id="IPR036390">
    <property type="entry name" value="WH_DNA-bd_sf"/>
</dbReference>
<dbReference type="PROSITE" id="PS50987">
    <property type="entry name" value="HTH_ARSR_2"/>
    <property type="match status" value="1"/>
</dbReference>
<dbReference type="AlphaFoldDB" id="A0A512B0J3"/>
<dbReference type="PRINTS" id="PR00778">
    <property type="entry name" value="HTHARSR"/>
</dbReference>
<comment type="caution">
    <text evidence="5">The sequence shown here is derived from an EMBL/GenBank/DDBJ whole genome shotgun (WGS) entry which is preliminary data.</text>
</comment>
<dbReference type="OrthoDB" id="9794330at2"/>
<feature type="domain" description="HTH arsR-type" evidence="4">
    <location>
        <begin position="26"/>
        <end position="121"/>
    </location>
</feature>
<keyword evidence="2" id="KW-0238">DNA-binding</keyword>
<keyword evidence="6" id="KW-1185">Reference proteome</keyword>
<dbReference type="Proteomes" id="UP000321532">
    <property type="component" value="Unassembled WGS sequence"/>
</dbReference>
<evidence type="ECO:0000256" key="1">
    <source>
        <dbReference type="ARBA" id="ARBA00023015"/>
    </source>
</evidence>
<evidence type="ECO:0000256" key="2">
    <source>
        <dbReference type="ARBA" id="ARBA00023125"/>
    </source>
</evidence>
<accession>A0A512B0J3</accession>
<dbReference type="Gene3D" id="1.10.10.10">
    <property type="entry name" value="Winged helix-like DNA-binding domain superfamily/Winged helix DNA-binding domain"/>
    <property type="match status" value="1"/>
</dbReference>
<keyword evidence="1" id="KW-0805">Transcription regulation</keyword>
<dbReference type="InterPro" id="IPR036388">
    <property type="entry name" value="WH-like_DNA-bd_sf"/>
</dbReference>
<dbReference type="InterPro" id="IPR051011">
    <property type="entry name" value="Metal_resp_trans_reg"/>
</dbReference>
<name>A0A512B0J3_9BACT</name>
<evidence type="ECO:0000256" key="3">
    <source>
        <dbReference type="ARBA" id="ARBA00023163"/>
    </source>
</evidence>
<organism evidence="5 6">
    <name type="scientific">Adhaeribacter aerolatus</name>
    <dbReference type="NCBI Taxonomy" id="670289"/>
    <lineage>
        <taxon>Bacteria</taxon>
        <taxon>Pseudomonadati</taxon>
        <taxon>Bacteroidota</taxon>
        <taxon>Cytophagia</taxon>
        <taxon>Cytophagales</taxon>
        <taxon>Hymenobacteraceae</taxon>
        <taxon>Adhaeribacter</taxon>
    </lineage>
</organism>
<evidence type="ECO:0000259" key="4">
    <source>
        <dbReference type="PROSITE" id="PS50987"/>
    </source>
</evidence>
<dbReference type="RefSeq" id="WP_146899526.1">
    <property type="nucleotide sequence ID" value="NZ_BJYS01000024.1"/>
</dbReference>
<evidence type="ECO:0000313" key="6">
    <source>
        <dbReference type="Proteomes" id="UP000321532"/>
    </source>
</evidence>
<dbReference type="GO" id="GO:0003700">
    <property type="term" value="F:DNA-binding transcription factor activity"/>
    <property type="evidence" value="ECO:0007669"/>
    <property type="project" value="InterPro"/>
</dbReference>
<dbReference type="SUPFAM" id="SSF46785">
    <property type="entry name" value="Winged helix' DNA-binding domain"/>
    <property type="match status" value="1"/>
</dbReference>
<keyword evidence="3" id="KW-0804">Transcription</keyword>
<dbReference type="CDD" id="cd00090">
    <property type="entry name" value="HTH_ARSR"/>
    <property type="match status" value="1"/>
</dbReference>
<reference evidence="5 6" key="1">
    <citation type="submission" date="2019-07" db="EMBL/GenBank/DDBJ databases">
        <title>Whole genome shotgun sequence of Adhaeribacter aerolatus NBRC 106133.</title>
        <authorList>
            <person name="Hosoyama A."/>
            <person name="Uohara A."/>
            <person name="Ohji S."/>
            <person name="Ichikawa N."/>
        </authorList>
    </citation>
    <scope>NUCLEOTIDE SEQUENCE [LARGE SCALE GENOMIC DNA]</scope>
    <source>
        <strain evidence="5 6">NBRC 106133</strain>
    </source>
</reference>